<feature type="region of interest" description="Disordered" evidence="1">
    <location>
        <begin position="44"/>
        <end position="66"/>
    </location>
</feature>
<organism evidence="2 3">
    <name type="scientific">Caenorhabditis auriculariae</name>
    <dbReference type="NCBI Taxonomy" id="2777116"/>
    <lineage>
        <taxon>Eukaryota</taxon>
        <taxon>Metazoa</taxon>
        <taxon>Ecdysozoa</taxon>
        <taxon>Nematoda</taxon>
        <taxon>Chromadorea</taxon>
        <taxon>Rhabditida</taxon>
        <taxon>Rhabditina</taxon>
        <taxon>Rhabditomorpha</taxon>
        <taxon>Rhabditoidea</taxon>
        <taxon>Rhabditidae</taxon>
        <taxon>Peloderinae</taxon>
        <taxon>Caenorhabditis</taxon>
    </lineage>
</organism>
<comment type="caution">
    <text evidence="2">The sequence shown here is derived from an EMBL/GenBank/DDBJ whole genome shotgun (WGS) entry which is preliminary data.</text>
</comment>
<dbReference type="Proteomes" id="UP000835052">
    <property type="component" value="Unassembled WGS sequence"/>
</dbReference>
<reference evidence="2" key="1">
    <citation type="submission" date="2020-10" db="EMBL/GenBank/DDBJ databases">
        <authorList>
            <person name="Kikuchi T."/>
        </authorList>
    </citation>
    <scope>NUCLEOTIDE SEQUENCE</scope>
    <source>
        <strain evidence="2">NKZ352</strain>
    </source>
</reference>
<gene>
    <name evidence="2" type="ORF">CAUJ_LOCUS10743</name>
</gene>
<evidence type="ECO:0000313" key="3">
    <source>
        <dbReference type="Proteomes" id="UP000835052"/>
    </source>
</evidence>
<proteinExistence type="predicted"/>
<dbReference type="AlphaFoldDB" id="A0A8S1HGH0"/>
<keyword evidence="3" id="KW-1185">Reference proteome</keyword>
<name>A0A8S1HGH0_9PELO</name>
<sequence length="85" mass="9745">MTRTLVARNGRFRAFLVTTLVASALLREKGEKEEQLGGWTAVRRRRRRRRGGCNGRKNSPSALRATENDRPRALFLLCFFGPKEL</sequence>
<protein>
    <submittedName>
        <fullName evidence="2">Uncharacterized protein</fullName>
    </submittedName>
</protein>
<accession>A0A8S1HGH0</accession>
<dbReference type="EMBL" id="CAJGYM010000048">
    <property type="protein sequence ID" value="CAD6194824.1"/>
    <property type="molecule type" value="Genomic_DNA"/>
</dbReference>
<evidence type="ECO:0000313" key="2">
    <source>
        <dbReference type="EMBL" id="CAD6194824.1"/>
    </source>
</evidence>
<evidence type="ECO:0000256" key="1">
    <source>
        <dbReference type="SAM" id="MobiDB-lite"/>
    </source>
</evidence>